<accession>A0AAE3DRP4</accession>
<proteinExistence type="predicted"/>
<dbReference type="AlphaFoldDB" id="A0AAE3DRP4"/>
<dbReference type="Proteomes" id="UP001197875">
    <property type="component" value="Unassembled WGS sequence"/>
</dbReference>
<keyword evidence="2" id="KW-1185">Reference proteome</keyword>
<reference evidence="1 2" key="1">
    <citation type="submission" date="2021-10" db="EMBL/GenBank/DDBJ databases">
        <title>Anaerobic single-cell dispensing facilitates the cultivation of human gut bacteria.</title>
        <authorList>
            <person name="Afrizal A."/>
        </authorList>
    </citation>
    <scope>NUCLEOTIDE SEQUENCE [LARGE SCALE GENOMIC DNA]</scope>
    <source>
        <strain evidence="1 2">CLA-AA-H277</strain>
    </source>
</reference>
<gene>
    <name evidence="1" type="ORF">LKD71_04605</name>
</gene>
<evidence type="ECO:0000313" key="1">
    <source>
        <dbReference type="EMBL" id="MCC2189109.1"/>
    </source>
</evidence>
<protein>
    <submittedName>
        <fullName evidence="1">Uncharacterized protein</fullName>
    </submittedName>
</protein>
<comment type="caution">
    <text evidence="1">The sequence shown here is derived from an EMBL/GenBank/DDBJ whole genome shotgun (WGS) entry which is preliminary data.</text>
</comment>
<organism evidence="1 2">
    <name type="scientific">Fusicatenibacter faecihominis</name>
    <dbReference type="NCBI Taxonomy" id="2881276"/>
    <lineage>
        <taxon>Bacteria</taxon>
        <taxon>Bacillati</taxon>
        <taxon>Bacillota</taxon>
        <taxon>Clostridia</taxon>
        <taxon>Lachnospirales</taxon>
        <taxon>Lachnospiraceae</taxon>
        <taxon>Fusicatenibacter</taxon>
    </lineage>
</organism>
<dbReference type="EMBL" id="JAJEPR010000005">
    <property type="protein sequence ID" value="MCC2189109.1"/>
    <property type="molecule type" value="Genomic_DNA"/>
</dbReference>
<dbReference type="RefSeq" id="WP_227614542.1">
    <property type="nucleotide sequence ID" value="NZ_JAJEPR010000005.1"/>
</dbReference>
<sequence length="228" mass="25738">MKKTKYIFAAVAMLLLLIVISNPEWKSKKNNFQDKDRNIEIETQNLIEEKTGTYQGFTVDLIDMELIKNLKEKGISQKDCQVSGVIDEEGNVIPDELTGSNSLLLVRFKIYNENGVGQAGEKYLLLNGAFQCEALLDKNIDSLPSVLLQPHGPEGADGKDVNRLYLDKKAIEENENRLFLEKGEEAIFTLGMLVRREWLNKKSDARLILFPGNMDGGLVFQISEEDLL</sequence>
<evidence type="ECO:0000313" key="2">
    <source>
        <dbReference type="Proteomes" id="UP001197875"/>
    </source>
</evidence>
<name>A0AAE3DRP4_9FIRM</name>